<sequence length="142" mass="14846">MSPSHFLVLNSTLTLAVSLFAGIPYGKAINQQASAAKIHGWRVAHSSLALGAAMGYAIAAVLATVFADIAYLTLNLLIAWAVTLCNYAFCFSLTLGAAHEERGLSKRGSPIGKLVYAGNMLGVVTSLTFMGLLLYASLIGPL</sequence>
<feature type="transmembrane region" description="Helical" evidence="1">
    <location>
        <begin position="119"/>
        <end position="139"/>
    </location>
</feature>
<dbReference type="RefSeq" id="WP_114401464.1">
    <property type="nucleotide sequence ID" value="NZ_QPGB01000001.1"/>
</dbReference>
<feature type="transmembrane region" description="Helical" evidence="1">
    <location>
        <begin position="6"/>
        <end position="26"/>
    </location>
</feature>
<dbReference type="AlphaFoldDB" id="A0A368L6M8"/>
<keyword evidence="1" id="KW-1133">Transmembrane helix</keyword>
<dbReference type="Pfam" id="PF26512">
    <property type="entry name" value="SOI"/>
    <property type="match status" value="1"/>
</dbReference>
<evidence type="ECO:0000256" key="1">
    <source>
        <dbReference type="SAM" id="Phobius"/>
    </source>
</evidence>
<evidence type="ECO:0000313" key="2">
    <source>
        <dbReference type="EMBL" id="RCS59315.1"/>
    </source>
</evidence>
<dbReference type="Proteomes" id="UP000252357">
    <property type="component" value="Unassembled WGS sequence"/>
</dbReference>
<reference evidence="2 3" key="1">
    <citation type="journal article" date="2018" name="Int. J. Syst. Evol. Microbiol.">
        <title>Parvibium lacunae gen. nov., sp. nov., a new member of the family Alcaligenaceae isolated from a freshwater pond.</title>
        <authorList>
            <person name="Chen W.M."/>
            <person name="Xie P.B."/>
            <person name="Hsu M.Y."/>
            <person name="Sheu S.Y."/>
        </authorList>
    </citation>
    <scope>NUCLEOTIDE SEQUENCE [LARGE SCALE GENOMIC DNA]</scope>
    <source>
        <strain evidence="2 3">KMB9</strain>
    </source>
</reference>
<keyword evidence="1" id="KW-0472">Membrane</keyword>
<dbReference type="EMBL" id="QPGB01000001">
    <property type="protein sequence ID" value="RCS59315.1"/>
    <property type="molecule type" value="Genomic_DNA"/>
</dbReference>
<feature type="transmembrane region" description="Helical" evidence="1">
    <location>
        <begin position="47"/>
        <end position="71"/>
    </location>
</feature>
<evidence type="ECO:0000313" key="3">
    <source>
        <dbReference type="Proteomes" id="UP000252357"/>
    </source>
</evidence>
<dbReference type="InterPro" id="IPR058965">
    <property type="entry name" value="SOI/HabA-like"/>
</dbReference>
<feature type="transmembrane region" description="Helical" evidence="1">
    <location>
        <begin position="77"/>
        <end position="98"/>
    </location>
</feature>
<dbReference type="OrthoDB" id="512003at2"/>
<protein>
    <submittedName>
        <fullName evidence="2">Uncharacterized protein</fullName>
    </submittedName>
</protein>
<keyword evidence="3" id="KW-1185">Reference proteome</keyword>
<accession>A0A368L6M8</accession>
<organism evidence="2 3">
    <name type="scientific">Parvibium lacunae</name>
    <dbReference type="NCBI Taxonomy" id="1888893"/>
    <lineage>
        <taxon>Bacteria</taxon>
        <taxon>Pseudomonadati</taxon>
        <taxon>Pseudomonadota</taxon>
        <taxon>Betaproteobacteria</taxon>
        <taxon>Burkholderiales</taxon>
        <taxon>Alcaligenaceae</taxon>
        <taxon>Parvibium</taxon>
    </lineage>
</organism>
<keyword evidence="1" id="KW-0812">Transmembrane</keyword>
<proteinExistence type="predicted"/>
<name>A0A368L6M8_9BURK</name>
<gene>
    <name evidence="2" type="ORF">DU000_00805</name>
</gene>
<comment type="caution">
    <text evidence="2">The sequence shown here is derived from an EMBL/GenBank/DDBJ whole genome shotgun (WGS) entry which is preliminary data.</text>
</comment>